<dbReference type="OrthoDB" id="9778250at2"/>
<evidence type="ECO:0000256" key="3">
    <source>
        <dbReference type="ARBA" id="ARBA00022723"/>
    </source>
</evidence>
<evidence type="ECO:0000256" key="7">
    <source>
        <dbReference type="SAM" id="SignalP"/>
    </source>
</evidence>
<evidence type="ECO:0000256" key="2">
    <source>
        <dbReference type="ARBA" id="ARBA00022670"/>
    </source>
</evidence>
<keyword evidence="5" id="KW-0378">Hydrolase</keyword>
<dbReference type="PANTHER" id="PTHR12147:SF56">
    <property type="entry name" value="AMINOPEPTIDASE YDR415C-RELATED"/>
    <property type="match status" value="1"/>
</dbReference>
<dbReference type="Proteomes" id="UP000202259">
    <property type="component" value="Chromosome"/>
</dbReference>
<keyword evidence="4 7" id="KW-0732">Signal</keyword>
<dbReference type="GO" id="GO:0004177">
    <property type="term" value="F:aminopeptidase activity"/>
    <property type="evidence" value="ECO:0007669"/>
    <property type="project" value="UniProtKB-KW"/>
</dbReference>
<evidence type="ECO:0000256" key="1">
    <source>
        <dbReference type="ARBA" id="ARBA00022438"/>
    </source>
</evidence>
<dbReference type="PANTHER" id="PTHR12147">
    <property type="entry name" value="METALLOPEPTIDASE M28 FAMILY MEMBER"/>
    <property type="match status" value="1"/>
</dbReference>
<keyword evidence="1" id="KW-0031">Aminopeptidase</keyword>
<dbReference type="CDD" id="cd04821">
    <property type="entry name" value="PA_M28_1_2"/>
    <property type="match status" value="1"/>
</dbReference>
<dbReference type="EMBL" id="CP020465">
    <property type="protein sequence ID" value="ASP47189.1"/>
    <property type="molecule type" value="Genomic_DNA"/>
</dbReference>
<dbReference type="InterPro" id="IPR045175">
    <property type="entry name" value="M28_fam"/>
</dbReference>
<dbReference type="InterPro" id="IPR046450">
    <property type="entry name" value="PA_dom_sf"/>
</dbReference>
<evidence type="ECO:0000256" key="4">
    <source>
        <dbReference type="ARBA" id="ARBA00022729"/>
    </source>
</evidence>
<dbReference type="KEGG" id="cber:B5D82_05075"/>
<proteinExistence type="predicted"/>
<name>A0A222G5R8_9GAMM</name>
<protein>
    <submittedName>
        <fullName evidence="9">Peptidase M28</fullName>
    </submittedName>
</protein>
<evidence type="ECO:0000256" key="5">
    <source>
        <dbReference type="ARBA" id="ARBA00022801"/>
    </source>
</evidence>
<feature type="signal peptide" evidence="7">
    <location>
        <begin position="1"/>
        <end position="26"/>
    </location>
</feature>
<feature type="chain" id="PRO_5013075687" evidence="7">
    <location>
        <begin position="27"/>
        <end position="549"/>
    </location>
</feature>
<feature type="domain" description="Peptidase M28" evidence="8">
    <location>
        <begin position="301"/>
        <end position="508"/>
    </location>
</feature>
<dbReference type="RefSeq" id="WP_094122766.1">
    <property type="nucleotide sequence ID" value="NZ_CP020465.1"/>
</dbReference>
<evidence type="ECO:0000313" key="10">
    <source>
        <dbReference type="Proteomes" id="UP000202259"/>
    </source>
</evidence>
<dbReference type="SUPFAM" id="SSF53187">
    <property type="entry name" value="Zn-dependent exopeptidases"/>
    <property type="match status" value="1"/>
</dbReference>
<dbReference type="Pfam" id="PF04389">
    <property type="entry name" value="Peptidase_M28"/>
    <property type="match status" value="1"/>
</dbReference>
<dbReference type="Gene3D" id="3.50.30.30">
    <property type="match status" value="1"/>
</dbReference>
<dbReference type="InterPro" id="IPR007484">
    <property type="entry name" value="Peptidase_M28"/>
</dbReference>
<dbReference type="SUPFAM" id="SSF52025">
    <property type="entry name" value="PA domain"/>
    <property type="match status" value="1"/>
</dbReference>
<reference evidence="9 10" key="1">
    <citation type="submission" date="2017-08" db="EMBL/GenBank/DDBJ databases">
        <title>Complete genome of Colwellia sp. NB097-1, a psychrophile bacterium ioslated from Bering Sea.</title>
        <authorList>
            <person name="Chen X."/>
        </authorList>
    </citation>
    <scope>NUCLEOTIDE SEQUENCE [LARGE SCALE GENOMIC DNA]</scope>
    <source>
        <strain evidence="9 10">NB097-1</strain>
    </source>
</reference>
<accession>A0A222G5R8</accession>
<evidence type="ECO:0000313" key="9">
    <source>
        <dbReference type="EMBL" id="ASP47189.1"/>
    </source>
</evidence>
<keyword evidence="6" id="KW-0862">Zinc</keyword>
<dbReference type="Gene3D" id="3.40.630.10">
    <property type="entry name" value="Zn peptidases"/>
    <property type="match status" value="1"/>
</dbReference>
<dbReference type="GO" id="GO:0008235">
    <property type="term" value="F:metalloexopeptidase activity"/>
    <property type="evidence" value="ECO:0007669"/>
    <property type="project" value="InterPro"/>
</dbReference>
<dbReference type="GO" id="GO:0006508">
    <property type="term" value="P:proteolysis"/>
    <property type="evidence" value="ECO:0007669"/>
    <property type="project" value="UniProtKB-KW"/>
</dbReference>
<organism evidence="9 10">
    <name type="scientific">Cognaticolwellia beringensis</name>
    <dbReference type="NCBI Taxonomy" id="1967665"/>
    <lineage>
        <taxon>Bacteria</taxon>
        <taxon>Pseudomonadati</taxon>
        <taxon>Pseudomonadota</taxon>
        <taxon>Gammaproteobacteria</taxon>
        <taxon>Alteromonadales</taxon>
        <taxon>Colwelliaceae</taxon>
        <taxon>Cognaticolwellia</taxon>
    </lineage>
</organism>
<dbReference type="AlphaFoldDB" id="A0A222G5R8"/>
<evidence type="ECO:0000256" key="6">
    <source>
        <dbReference type="ARBA" id="ARBA00022833"/>
    </source>
</evidence>
<dbReference type="GO" id="GO:0046872">
    <property type="term" value="F:metal ion binding"/>
    <property type="evidence" value="ECO:0007669"/>
    <property type="project" value="UniProtKB-KW"/>
</dbReference>
<gene>
    <name evidence="9" type="ORF">B5D82_05075</name>
</gene>
<keyword evidence="10" id="KW-1185">Reference proteome</keyword>
<keyword evidence="3" id="KW-0479">Metal-binding</keyword>
<evidence type="ECO:0000259" key="8">
    <source>
        <dbReference type="Pfam" id="PF04389"/>
    </source>
</evidence>
<sequence>MNYIREKRQQILSGAGALLLSMSACAHDNFIEAYKSFDIDAIKADVKTLSSDKFAGREPSTEGETLTTNMLISQFKKLGLAPGNGDSYLQAVPMNSIVSEPVSPLKIADIAFDFPKNYVASSRQTRKQISLDNSELVFVGYGINAPEYQWNDYKNVDVKGKTVVVLVNDPGYASQDPALFDGNTMTYYGRWTYKYEEAARQGAAGAIIVHETKPASYGWNVIESSWTGAQYHLPAKEVNEPVVDVEMWISTEKAHELMAKAGFDFTALKAQALSKKFKAVPLKLTADINVKNTITDSVSNNVVATIPGRISPDEHVIYMGHWDHLGSTIIDGKKVFFNGAHDNATGTAGLMHIAKAYKVLDKTPERSITFMAATAEEQGRLGSRYFANHPTMPLNKVVGLINMDSLDISGLKKDLTVVGFGKSELEDYLAKAAKRQDRTLTPEQTPERGYYYRSDHFSLAKKGVPALSAGGGSTWLNAEQKAIGDQVSALVAKCYHQTCDEYNENWGWQGMVAELQVFFETGFMLSNTKDWPNWREGSEFKVARDAMMK</sequence>
<dbReference type="PROSITE" id="PS51257">
    <property type="entry name" value="PROKAR_LIPOPROTEIN"/>
    <property type="match status" value="1"/>
</dbReference>
<keyword evidence="2" id="KW-0645">Protease</keyword>